<dbReference type="Pfam" id="PF11716">
    <property type="entry name" value="MDMPI_N"/>
    <property type="match status" value="1"/>
</dbReference>
<evidence type="ECO:0000259" key="1">
    <source>
        <dbReference type="Pfam" id="PF11716"/>
    </source>
</evidence>
<dbReference type="RefSeq" id="WP_387702183.1">
    <property type="nucleotide sequence ID" value="NZ_JBIAMX010000016.1"/>
</dbReference>
<dbReference type="InterPro" id="IPR024344">
    <property type="entry name" value="MDMPI_metal-binding"/>
</dbReference>
<sequence>MDITELHRRAAEGFATRLAAVGDDHWTLPTPCPEWRVRDLVEHVLGNHERAAALLGGGAPDPTGDATRRWTTACAAIRSGLSAPGTADRLAPSPFGGRAPVSDVVAILTTDLTAHTWDLARALGADDRLDPDVVAVLLPLVERAGPAMGATGKFAPPVDVPETAGAQWRFLALVGRDAA</sequence>
<reference evidence="2 3" key="1">
    <citation type="submission" date="2024-10" db="EMBL/GenBank/DDBJ databases">
        <title>The Natural Products Discovery Center: Release of the First 8490 Sequenced Strains for Exploring Actinobacteria Biosynthetic Diversity.</title>
        <authorList>
            <person name="Kalkreuter E."/>
            <person name="Kautsar S.A."/>
            <person name="Yang D."/>
            <person name="Bader C.D."/>
            <person name="Teijaro C.N."/>
            <person name="Fluegel L."/>
            <person name="Davis C.M."/>
            <person name="Simpson J.R."/>
            <person name="Lauterbach L."/>
            <person name="Steele A.D."/>
            <person name="Gui C."/>
            <person name="Meng S."/>
            <person name="Li G."/>
            <person name="Viehrig K."/>
            <person name="Ye F."/>
            <person name="Su P."/>
            <person name="Kiefer A.F."/>
            <person name="Nichols A."/>
            <person name="Cepeda A.J."/>
            <person name="Yan W."/>
            <person name="Fan B."/>
            <person name="Jiang Y."/>
            <person name="Adhikari A."/>
            <person name="Zheng C.-J."/>
            <person name="Schuster L."/>
            <person name="Cowan T.M."/>
            <person name="Smanski M.J."/>
            <person name="Chevrette M.G."/>
            <person name="De Carvalho L.P.S."/>
            <person name="Shen B."/>
        </authorList>
    </citation>
    <scope>NUCLEOTIDE SEQUENCE [LARGE SCALE GENOMIC DNA]</scope>
    <source>
        <strain evidence="2 3">NPDC004045</strain>
    </source>
</reference>
<dbReference type="InterPro" id="IPR017520">
    <property type="entry name" value="CHP03086"/>
</dbReference>
<dbReference type="SUPFAM" id="SSF109854">
    <property type="entry name" value="DinB/YfiT-like putative metalloenzymes"/>
    <property type="match status" value="1"/>
</dbReference>
<dbReference type="Gene3D" id="1.20.120.450">
    <property type="entry name" value="dinb family like domain"/>
    <property type="match status" value="1"/>
</dbReference>
<accession>A0ABW6PTK5</accession>
<gene>
    <name evidence="2" type="ORF">ACFYTF_23240</name>
</gene>
<evidence type="ECO:0000313" key="2">
    <source>
        <dbReference type="EMBL" id="MFF0545756.1"/>
    </source>
</evidence>
<evidence type="ECO:0000313" key="3">
    <source>
        <dbReference type="Proteomes" id="UP001601444"/>
    </source>
</evidence>
<protein>
    <submittedName>
        <fullName evidence="2">TIGR03086 family metal-binding protein</fullName>
    </submittedName>
</protein>
<dbReference type="InterPro" id="IPR034660">
    <property type="entry name" value="DinB/YfiT-like"/>
</dbReference>
<comment type="caution">
    <text evidence="2">The sequence shown here is derived from an EMBL/GenBank/DDBJ whole genome shotgun (WGS) entry which is preliminary data.</text>
</comment>
<dbReference type="EMBL" id="JBIAMX010000016">
    <property type="protein sequence ID" value="MFF0545756.1"/>
    <property type="molecule type" value="Genomic_DNA"/>
</dbReference>
<feature type="domain" description="Mycothiol-dependent maleylpyruvate isomerase metal-binding" evidence="1">
    <location>
        <begin position="8"/>
        <end position="120"/>
    </location>
</feature>
<dbReference type="InterPro" id="IPR017517">
    <property type="entry name" value="Maleyloyr_isom"/>
</dbReference>
<organism evidence="2 3">
    <name type="scientific">Nocardia thailandica</name>
    <dbReference type="NCBI Taxonomy" id="257275"/>
    <lineage>
        <taxon>Bacteria</taxon>
        <taxon>Bacillati</taxon>
        <taxon>Actinomycetota</taxon>
        <taxon>Actinomycetes</taxon>
        <taxon>Mycobacteriales</taxon>
        <taxon>Nocardiaceae</taxon>
        <taxon>Nocardia</taxon>
    </lineage>
</organism>
<dbReference type="NCBIfam" id="TIGR03086">
    <property type="entry name" value="TIGR03086 family metal-binding protein"/>
    <property type="match status" value="1"/>
</dbReference>
<dbReference type="Proteomes" id="UP001601444">
    <property type="component" value="Unassembled WGS sequence"/>
</dbReference>
<name>A0ABW6PTK5_9NOCA</name>
<keyword evidence="3" id="KW-1185">Reference proteome</keyword>
<dbReference type="NCBIfam" id="TIGR03083">
    <property type="entry name" value="maleylpyruvate isomerase family mycothiol-dependent enzyme"/>
    <property type="match status" value="1"/>
</dbReference>
<proteinExistence type="predicted"/>